<dbReference type="OrthoDB" id="369860at2"/>
<evidence type="ECO:0000256" key="2">
    <source>
        <dbReference type="ARBA" id="ARBA00022448"/>
    </source>
</evidence>
<dbReference type="Gene3D" id="3.40.50.2300">
    <property type="match status" value="2"/>
</dbReference>
<dbReference type="SUPFAM" id="SSF53822">
    <property type="entry name" value="Periplasmic binding protein-like I"/>
    <property type="match status" value="1"/>
</dbReference>
<evidence type="ECO:0000259" key="6">
    <source>
        <dbReference type="Pfam" id="PF13458"/>
    </source>
</evidence>
<evidence type="ECO:0000313" key="7">
    <source>
        <dbReference type="EMBL" id="QEN04957.1"/>
    </source>
</evidence>
<gene>
    <name evidence="7" type="ORF">EW093_09630</name>
</gene>
<dbReference type="EMBL" id="CP035807">
    <property type="protein sequence ID" value="QEN04957.1"/>
    <property type="molecule type" value="Genomic_DNA"/>
</dbReference>
<dbReference type="Proteomes" id="UP000323824">
    <property type="component" value="Chromosome"/>
</dbReference>
<sequence>MKIKNLMIAILTLIMLASCSKEAATNAPIKIGVPGAQSGDLASYGIPTVRAVEIYTEMWNAKGGVLGRKIEFFAEDESCKPELATNVAAKLVGMKVDGIIGHICSGTTKAAMSIYRDANIVAITPSATSNDLTDGEYPNFFRAIAKDSFQAVTAANLVKDLGLKKIAVLHDKGDYGKSFATAVKELVEAEGVTEVVLFDGITVGAVDYSAIINKVSGSNADAVVYGGYHPEASKLVTQMKKSNNDIPFISDDGVKDNTFIQVAREYAEGVYATGPEDTSSNKMAQEAIKLHEEKYGEKPGAFFLNACAAIESLLKAIEIAGTTDYEAVRKALQTNRFDTTLGNIGFSETGDPIGVEFKPFQVKDGVYVEVK</sequence>
<reference evidence="7 8" key="2">
    <citation type="submission" date="2019-09" db="EMBL/GenBank/DDBJ databases">
        <title>Complete Genome Sequence and Methylome Analysis of free living Spirochaetas.</title>
        <authorList>
            <person name="Leshcheva N."/>
            <person name="Mikheeva N."/>
        </authorList>
    </citation>
    <scope>NUCLEOTIDE SEQUENCE [LARGE SCALE GENOMIC DNA]</scope>
    <source>
        <strain evidence="7 8">P</strain>
    </source>
</reference>
<evidence type="ECO:0000256" key="3">
    <source>
        <dbReference type="ARBA" id="ARBA00022729"/>
    </source>
</evidence>
<reference evidence="7 8" key="1">
    <citation type="submission" date="2019-02" db="EMBL/GenBank/DDBJ databases">
        <authorList>
            <person name="Fomenkov A."/>
            <person name="Dubinina G."/>
            <person name="Grabovich M."/>
            <person name="Vincze T."/>
            <person name="Roberts R.J."/>
        </authorList>
    </citation>
    <scope>NUCLEOTIDE SEQUENCE [LARGE SCALE GENOMIC DNA]</scope>
    <source>
        <strain evidence="7 8">P</strain>
    </source>
</reference>
<feature type="signal peptide" evidence="5">
    <location>
        <begin position="1"/>
        <end position="23"/>
    </location>
</feature>
<dbReference type="PRINTS" id="PR00337">
    <property type="entry name" value="LEUILEVALBP"/>
</dbReference>
<dbReference type="InterPro" id="IPR028082">
    <property type="entry name" value="Peripla_BP_I"/>
</dbReference>
<comment type="similarity">
    <text evidence="1">Belongs to the leucine-binding protein family.</text>
</comment>
<dbReference type="RefSeq" id="WP_149568198.1">
    <property type="nucleotide sequence ID" value="NZ_CP035807.1"/>
</dbReference>
<organism evidence="7 8">
    <name type="scientific">Thiospirochaeta perfilievii</name>
    <dbReference type="NCBI Taxonomy" id="252967"/>
    <lineage>
        <taxon>Bacteria</taxon>
        <taxon>Pseudomonadati</taxon>
        <taxon>Spirochaetota</taxon>
        <taxon>Spirochaetia</taxon>
        <taxon>Spirochaetales</taxon>
        <taxon>Spirochaetaceae</taxon>
        <taxon>Thiospirochaeta</taxon>
    </lineage>
</organism>
<evidence type="ECO:0000256" key="5">
    <source>
        <dbReference type="SAM" id="SignalP"/>
    </source>
</evidence>
<evidence type="ECO:0000256" key="4">
    <source>
        <dbReference type="ARBA" id="ARBA00022970"/>
    </source>
</evidence>
<dbReference type="AlphaFoldDB" id="A0A5C1QBR3"/>
<keyword evidence="4" id="KW-0029">Amino-acid transport</keyword>
<dbReference type="GO" id="GO:0006865">
    <property type="term" value="P:amino acid transport"/>
    <property type="evidence" value="ECO:0007669"/>
    <property type="project" value="UniProtKB-KW"/>
</dbReference>
<keyword evidence="3 5" id="KW-0732">Signal</keyword>
<evidence type="ECO:0000313" key="8">
    <source>
        <dbReference type="Proteomes" id="UP000323824"/>
    </source>
</evidence>
<dbReference type="PANTHER" id="PTHR47151:SF2">
    <property type="entry name" value="AMINO ACID BINDING PROTEIN"/>
    <property type="match status" value="1"/>
</dbReference>
<dbReference type="Pfam" id="PF13458">
    <property type="entry name" value="Peripla_BP_6"/>
    <property type="match status" value="1"/>
</dbReference>
<dbReference type="PROSITE" id="PS51257">
    <property type="entry name" value="PROKAR_LIPOPROTEIN"/>
    <property type="match status" value="1"/>
</dbReference>
<keyword evidence="8" id="KW-1185">Reference proteome</keyword>
<dbReference type="InterPro" id="IPR028081">
    <property type="entry name" value="Leu-bd"/>
</dbReference>
<protein>
    <submittedName>
        <fullName evidence="7">Branched-chain amino acid ABC transporter substrate-binding protein</fullName>
    </submittedName>
</protein>
<feature type="chain" id="PRO_5023121002" evidence="5">
    <location>
        <begin position="24"/>
        <end position="371"/>
    </location>
</feature>
<keyword evidence="2" id="KW-0813">Transport</keyword>
<name>A0A5C1QBR3_9SPIO</name>
<dbReference type="PANTHER" id="PTHR47151">
    <property type="entry name" value="LEU/ILE/VAL-BINDING ABC TRANSPORTER SUBUNIT"/>
    <property type="match status" value="1"/>
</dbReference>
<proteinExistence type="inferred from homology"/>
<accession>A0A5C1QBR3</accession>
<evidence type="ECO:0000256" key="1">
    <source>
        <dbReference type="ARBA" id="ARBA00010062"/>
    </source>
</evidence>
<dbReference type="KEGG" id="sper:EW093_09630"/>
<dbReference type="CDD" id="cd06342">
    <property type="entry name" value="PBP1_ABC_LIVBP-like"/>
    <property type="match status" value="1"/>
</dbReference>
<dbReference type="InterPro" id="IPR000709">
    <property type="entry name" value="Leu_Ile_Val-bd"/>
</dbReference>
<feature type="domain" description="Leucine-binding protein" evidence="6">
    <location>
        <begin position="28"/>
        <end position="351"/>
    </location>
</feature>